<feature type="compositionally biased region" description="Pro residues" evidence="1">
    <location>
        <begin position="149"/>
        <end position="165"/>
    </location>
</feature>
<dbReference type="RefSeq" id="WP_273936223.1">
    <property type="nucleotide sequence ID" value="NZ_CP097263.1"/>
</dbReference>
<accession>A0ABV6N9B7</accession>
<proteinExistence type="predicted"/>
<name>A0ABV6N9B7_9PSEU</name>
<feature type="region of interest" description="Disordered" evidence="1">
    <location>
        <begin position="95"/>
        <end position="272"/>
    </location>
</feature>
<evidence type="ECO:0000313" key="2">
    <source>
        <dbReference type="EMBL" id="MFC0549198.1"/>
    </source>
</evidence>
<feature type="compositionally biased region" description="Gly residues" evidence="1">
    <location>
        <begin position="112"/>
        <end position="133"/>
    </location>
</feature>
<protein>
    <submittedName>
        <fullName evidence="2">Uncharacterized protein</fullName>
    </submittedName>
</protein>
<feature type="compositionally biased region" description="Polar residues" evidence="1">
    <location>
        <begin position="183"/>
        <end position="192"/>
    </location>
</feature>
<dbReference type="EMBL" id="JBHLUD010000021">
    <property type="protein sequence ID" value="MFC0549198.1"/>
    <property type="molecule type" value="Genomic_DNA"/>
</dbReference>
<gene>
    <name evidence="2" type="ORF">ACFFH7_47335</name>
</gene>
<feature type="region of interest" description="Disordered" evidence="1">
    <location>
        <begin position="43"/>
        <end position="63"/>
    </location>
</feature>
<reference evidence="2 3" key="1">
    <citation type="submission" date="2024-09" db="EMBL/GenBank/DDBJ databases">
        <authorList>
            <person name="Sun Q."/>
            <person name="Mori K."/>
        </authorList>
    </citation>
    <scope>NUCLEOTIDE SEQUENCE [LARGE SCALE GENOMIC DNA]</scope>
    <source>
        <strain evidence="2 3">TBRC 1432</strain>
    </source>
</reference>
<sequence length="272" mass="26073">MASAKVVRCAGAALRAAVIRIAVTAGLTLLACVFGAAVANATTSSDVSQPNTAQPGDTADSLRSDLSDLVNGLLKSFGGHRHHAGLGAVSAIAPPADGSGGTGSTTVTSGGPSSGGDTGAQGSSGSGWGGGSDSGDTWTGTTTVTVPTKPTPPQPPAPPAPPAPVQPTAAPVKHAVEPVARTNEPSMGTPSGTVPDVPQQPVDLPLQQPAAQPISAPSTGGSASHDLGSANGLAGIVTPGTGFRPSPGSSSDEPGAKRVSDGVPGLPSTSPD</sequence>
<evidence type="ECO:0000313" key="3">
    <source>
        <dbReference type="Proteomes" id="UP001589810"/>
    </source>
</evidence>
<comment type="caution">
    <text evidence="2">The sequence shown here is derived from an EMBL/GenBank/DDBJ whole genome shotgun (WGS) entry which is preliminary data.</text>
</comment>
<feature type="compositionally biased region" description="Low complexity" evidence="1">
    <location>
        <begin position="134"/>
        <end position="148"/>
    </location>
</feature>
<evidence type="ECO:0000256" key="1">
    <source>
        <dbReference type="SAM" id="MobiDB-lite"/>
    </source>
</evidence>
<dbReference type="PROSITE" id="PS51257">
    <property type="entry name" value="PROKAR_LIPOPROTEIN"/>
    <property type="match status" value="1"/>
</dbReference>
<feature type="compositionally biased region" description="Low complexity" evidence="1">
    <location>
        <begin position="195"/>
        <end position="213"/>
    </location>
</feature>
<dbReference type="Proteomes" id="UP001589810">
    <property type="component" value="Unassembled WGS sequence"/>
</dbReference>
<keyword evidence="3" id="KW-1185">Reference proteome</keyword>
<organism evidence="2 3">
    <name type="scientific">Kutzneria chonburiensis</name>
    <dbReference type="NCBI Taxonomy" id="1483604"/>
    <lineage>
        <taxon>Bacteria</taxon>
        <taxon>Bacillati</taxon>
        <taxon>Actinomycetota</taxon>
        <taxon>Actinomycetes</taxon>
        <taxon>Pseudonocardiales</taxon>
        <taxon>Pseudonocardiaceae</taxon>
        <taxon>Kutzneria</taxon>
    </lineage>
</organism>
<feature type="compositionally biased region" description="Polar residues" evidence="1">
    <location>
        <begin position="43"/>
        <end position="55"/>
    </location>
</feature>